<organism evidence="1">
    <name type="scientific">Liberibacter phage SGCA5-1</name>
    <dbReference type="NCBI Taxonomy" id="1903184"/>
    <lineage>
        <taxon>Viruses</taxon>
        <taxon>Duplodnaviria</taxon>
        <taxon>Heunggongvirae</taxon>
        <taxon>Uroviricota</taxon>
        <taxon>Caudoviricetes</taxon>
    </lineage>
</organism>
<dbReference type="EMBL" id="KX879601">
    <property type="protein sequence ID" value="APC45989.1"/>
    <property type="molecule type" value="Genomic_DNA"/>
</dbReference>
<proteinExistence type="predicted"/>
<reference evidence="1" key="1">
    <citation type="submission" date="2016-09" db="EMBL/GenBank/DDBJ databases">
        <title>Two 'Candidatus Liberibacter asiaticus' recently found in California harbor different prophages.</title>
        <authorList>
            <person name="Zheng Z."/>
            <person name="Wu F."/>
            <person name="Deng X."/>
            <person name="Chen J."/>
        </authorList>
    </citation>
    <scope>NUCLEOTIDE SEQUENCE</scope>
</reference>
<sequence>MVNTTWTKHSFSAGELSPRLLQSRKDLSLHAQGVAKSRNLIPLRYGPLVSMPLMQEYRDCRLDPRSNRVFSFSIPDGGYALMVFGDKKLQIVVVRSSTKWSPALFGKTYKTPYTFKDNKSLEYAVFGSTAVFVHKDHPPHHLLYIQDGDKISFTFDEIKFLPPPWLGDGMISGVKSNAKLSISQADTSTARITSDMKIFKPLDKGRSIRLGCHPPEWAKNTNYSIGAYIVADDKVYRSLTTGRSGDRFGYSKGATYVKDNNITWITVLNLSSKTSRESASGAVDPYYVWGDIKDVSKDGRSISVAPQSQTLFQAGVSVVSWFMSAWGEQEGYPSHVTFHNNRLLFSGSKGDELSVYLSSFGAFYDFSLDGEYGCYDPTKALTTAVTDFSASTIHWMHPFGEGVLVGCDTSLWLLSISLSKGLSIDFRRVSGSGVYACPPVSVGDCLVFVCGVGRRIKYISGSTEQGFRFNEITQLADHLFNQRILQLVYQEEPHSIVWVVLEPKDNSFPRLLGCRFSAEGEGDFAWHTHMISDKHYVLSAASFPNDNRGGTSLWMLVALSAGEERSFTVRLKLLDDFK</sequence>
<evidence type="ECO:0000313" key="1">
    <source>
        <dbReference type="EMBL" id="APC45989.1"/>
    </source>
</evidence>
<gene>
    <name evidence="1" type="ORF">PSGCA5_08</name>
</gene>
<accession>A0A1L2JXX0</accession>
<protein>
    <submittedName>
        <fullName evidence="1">Uncharacterized protein</fullName>
    </submittedName>
</protein>
<name>A0A1L2JXX0_9CAUD</name>